<dbReference type="AlphaFoldDB" id="A0A409XJS8"/>
<accession>A0A409XJS8</accession>
<dbReference type="GO" id="GO:0016020">
    <property type="term" value="C:membrane"/>
    <property type="evidence" value="ECO:0007669"/>
    <property type="project" value="InterPro"/>
</dbReference>
<dbReference type="OrthoDB" id="10050961at2759"/>
<protein>
    <recommendedName>
        <fullName evidence="4">Translocon Sec61/SecY plug domain-containing protein</fullName>
    </recommendedName>
</protein>
<dbReference type="EMBL" id="NHYD01001497">
    <property type="protein sequence ID" value="PPQ90976.1"/>
    <property type="molecule type" value="Genomic_DNA"/>
</dbReference>
<dbReference type="InParanoid" id="A0A409XJS8"/>
<sequence>FALIIALGQAPIYVLTGLYSQPADLGAGVCLLLIIQLIFAELIVILPDELLQKGYGHGSGINLFIKTNIYESIAFPPTTVNIGGGSEFEGAIALQSTLTSNVFVVSQILATRFARTLLVKILGVWEDIRIFANTFSQFSCYLFLCLPSDLQSHEDSPRDRVLHVATAYTQRSRADPDPHGDLHRLHAQCIEISGSGPRDVAKQLKDQQMESFSCRSFVLGFRSPFPCSQGHLPIYPLHLFRFLLRIFPLFVFNYYLICRLTASPTNQVMVGHRAAFGGAILGLPPVSADLSDWEIGMHKSGGLEMAASGDLLHT</sequence>
<dbReference type="GO" id="GO:0015031">
    <property type="term" value="P:protein transport"/>
    <property type="evidence" value="ECO:0007669"/>
    <property type="project" value="InterPro"/>
</dbReference>
<keyword evidence="3" id="KW-1185">Reference proteome</keyword>
<dbReference type="Gene3D" id="1.10.3370.10">
    <property type="entry name" value="SecY subunit domain"/>
    <property type="match status" value="2"/>
</dbReference>
<dbReference type="InterPro" id="IPR002208">
    <property type="entry name" value="SecY/SEC61-alpha"/>
</dbReference>
<evidence type="ECO:0000256" key="1">
    <source>
        <dbReference type="RuleBase" id="RU004349"/>
    </source>
</evidence>
<dbReference type="Proteomes" id="UP000283269">
    <property type="component" value="Unassembled WGS sequence"/>
</dbReference>
<dbReference type="SUPFAM" id="SSF103491">
    <property type="entry name" value="Preprotein translocase SecY subunit"/>
    <property type="match status" value="1"/>
</dbReference>
<reference evidence="2 3" key="1">
    <citation type="journal article" date="2018" name="Evol. Lett.">
        <title>Horizontal gene cluster transfer increased hallucinogenic mushroom diversity.</title>
        <authorList>
            <person name="Reynolds H.T."/>
            <person name="Vijayakumar V."/>
            <person name="Gluck-Thaler E."/>
            <person name="Korotkin H.B."/>
            <person name="Matheny P.B."/>
            <person name="Slot J.C."/>
        </authorList>
    </citation>
    <scope>NUCLEOTIDE SEQUENCE [LARGE SCALE GENOMIC DNA]</scope>
    <source>
        <strain evidence="2 3">2631</strain>
    </source>
</reference>
<name>A0A409XJS8_PSICY</name>
<evidence type="ECO:0008006" key="4">
    <source>
        <dbReference type="Google" id="ProtNLM"/>
    </source>
</evidence>
<comment type="caution">
    <text evidence="2">The sequence shown here is derived from an EMBL/GenBank/DDBJ whole genome shotgun (WGS) entry which is preliminary data.</text>
</comment>
<organism evidence="2 3">
    <name type="scientific">Psilocybe cyanescens</name>
    <dbReference type="NCBI Taxonomy" id="93625"/>
    <lineage>
        <taxon>Eukaryota</taxon>
        <taxon>Fungi</taxon>
        <taxon>Dikarya</taxon>
        <taxon>Basidiomycota</taxon>
        <taxon>Agaricomycotina</taxon>
        <taxon>Agaricomycetes</taxon>
        <taxon>Agaricomycetidae</taxon>
        <taxon>Agaricales</taxon>
        <taxon>Agaricineae</taxon>
        <taxon>Strophariaceae</taxon>
        <taxon>Psilocybe</taxon>
    </lineage>
</organism>
<evidence type="ECO:0000313" key="2">
    <source>
        <dbReference type="EMBL" id="PPQ90976.1"/>
    </source>
</evidence>
<dbReference type="STRING" id="93625.A0A409XJS8"/>
<feature type="non-terminal residue" evidence="2">
    <location>
        <position position="1"/>
    </location>
</feature>
<dbReference type="Pfam" id="PF00344">
    <property type="entry name" value="SecY"/>
    <property type="match status" value="1"/>
</dbReference>
<dbReference type="PANTHER" id="PTHR10906">
    <property type="entry name" value="SECY/SEC61-ALPHA FAMILY MEMBER"/>
    <property type="match status" value="1"/>
</dbReference>
<comment type="similarity">
    <text evidence="1">Belongs to the SecY/SEC61-alpha family.</text>
</comment>
<gene>
    <name evidence="2" type="ORF">CVT25_015810</name>
</gene>
<evidence type="ECO:0000313" key="3">
    <source>
        <dbReference type="Proteomes" id="UP000283269"/>
    </source>
</evidence>
<proteinExistence type="inferred from homology"/>
<dbReference type="InterPro" id="IPR023201">
    <property type="entry name" value="SecY_dom_sf"/>
</dbReference>